<keyword evidence="2" id="KW-1185">Reference proteome</keyword>
<dbReference type="PROSITE" id="PS01047">
    <property type="entry name" value="HMA_1"/>
    <property type="match status" value="1"/>
</dbReference>
<dbReference type="InterPro" id="IPR017969">
    <property type="entry name" value="Heavy-metal-associated_CS"/>
</dbReference>
<organism evidence="1 2">
    <name type="scientific">Thiopseudomonas acetoxidans</name>
    <dbReference type="NCBI Taxonomy" id="3041622"/>
    <lineage>
        <taxon>Bacteria</taxon>
        <taxon>Pseudomonadati</taxon>
        <taxon>Pseudomonadota</taxon>
        <taxon>Gammaproteobacteria</taxon>
        <taxon>Pseudomonadales</taxon>
        <taxon>Pseudomonadaceae</taxon>
        <taxon>Thiopseudomonas</taxon>
    </lineage>
</organism>
<reference evidence="1 2" key="1">
    <citation type="submission" date="2023-06" db="EMBL/GenBank/DDBJ databases">
        <title>Thiopseudomonas sp. CY1220 draft genome sequence.</title>
        <authorList>
            <person name="Zhao G."/>
            <person name="An M."/>
        </authorList>
    </citation>
    <scope>NUCLEOTIDE SEQUENCE [LARGE SCALE GENOMIC DNA]</scope>
    <source>
        <strain evidence="1 2">CY1220</strain>
    </source>
</reference>
<dbReference type="InterPro" id="IPR005358">
    <property type="entry name" value="Puta_zinc/iron-chelating_dom"/>
</dbReference>
<gene>
    <name evidence="1" type="ORF">QEZ41_07735</name>
</gene>
<accession>A0ABT7SRH6</accession>
<dbReference type="Pfam" id="PF03692">
    <property type="entry name" value="CxxCxxCC"/>
    <property type="match status" value="1"/>
</dbReference>
<sequence>MLLQRIYNLSVLIINNPAKTDTNGISCANCRACCCRLEVILISQTGVPEEHIAVDEWGGETMLRLADGWCSALDRETYSCTIYENRPWICREFEMGSHECLEEREILKIVP</sequence>
<dbReference type="EMBL" id="JAUCDY010000008">
    <property type="protein sequence ID" value="MDM7858167.1"/>
    <property type="molecule type" value="Genomic_DNA"/>
</dbReference>
<comment type="caution">
    <text evidence="1">The sequence shown here is derived from an EMBL/GenBank/DDBJ whole genome shotgun (WGS) entry which is preliminary data.</text>
</comment>
<evidence type="ECO:0000313" key="2">
    <source>
        <dbReference type="Proteomes" id="UP001241056"/>
    </source>
</evidence>
<dbReference type="Proteomes" id="UP001241056">
    <property type="component" value="Unassembled WGS sequence"/>
</dbReference>
<proteinExistence type="predicted"/>
<protein>
    <submittedName>
        <fullName evidence="1">YkgJ family cysteine cluster protein</fullName>
    </submittedName>
</protein>
<name>A0ABT7SRH6_9GAMM</name>
<evidence type="ECO:0000313" key="1">
    <source>
        <dbReference type="EMBL" id="MDM7858167.1"/>
    </source>
</evidence>
<dbReference type="RefSeq" id="WP_289410828.1">
    <property type="nucleotide sequence ID" value="NZ_JAUCDY010000008.1"/>
</dbReference>